<dbReference type="Proteomes" id="UP001474120">
    <property type="component" value="Unassembled WGS sequence"/>
</dbReference>
<proteinExistence type="predicted"/>
<reference evidence="1 2" key="1">
    <citation type="submission" date="2024-04" db="EMBL/GenBank/DDBJ databases">
        <title>whole genome sequencing of Lutimonas vermicola strain IMCC1616.</title>
        <authorList>
            <person name="Bae S.S."/>
        </authorList>
    </citation>
    <scope>NUCLEOTIDE SEQUENCE [LARGE SCALE GENOMIC DNA]</scope>
    <source>
        <strain evidence="1 2">IMCC1616</strain>
    </source>
</reference>
<dbReference type="InterPro" id="IPR027417">
    <property type="entry name" value="P-loop_NTPase"/>
</dbReference>
<accession>A0ABU9L3T1</accession>
<dbReference type="SUPFAM" id="SSF52540">
    <property type="entry name" value="P-loop containing nucleoside triphosphate hydrolases"/>
    <property type="match status" value="1"/>
</dbReference>
<dbReference type="EMBL" id="JBCDNA010000003">
    <property type="protein sequence ID" value="MEL4457097.1"/>
    <property type="molecule type" value="Genomic_DNA"/>
</dbReference>
<keyword evidence="2" id="KW-1185">Reference proteome</keyword>
<protein>
    <recommendedName>
        <fullName evidence="3">DUF1611 domain-containing protein</fullName>
    </recommendedName>
</protein>
<comment type="caution">
    <text evidence="1">The sequence shown here is derived from an EMBL/GenBank/DDBJ whole genome shotgun (WGS) entry which is preliminary data.</text>
</comment>
<dbReference type="Gene3D" id="3.40.50.300">
    <property type="entry name" value="P-loop containing nucleotide triphosphate hydrolases"/>
    <property type="match status" value="1"/>
</dbReference>
<organism evidence="1 2">
    <name type="scientific">Lutimonas vermicola</name>
    <dbReference type="NCBI Taxonomy" id="414288"/>
    <lineage>
        <taxon>Bacteria</taxon>
        <taxon>Pseudomonadati</taxon>
        <taxon>Bacteroidota</taxon>
        <taxon>Flavobacteriia</taxon>
        <taxon>Flavobacteriales</taxon>
        <taxon>Flavobacteriaceae</taxon>
        <taxon>Lutimonas</taxon>
    </lineage>
</organism>
<name>A0ABU9L3T1_9FLAO</name>
<gene>
    <name evidence="1" type="ORF">AABB81_14405</name>
</gene>
<sequence length="349" mass="38495">MNSRYIFSSMLRISDLEKVSFEVKKFEKIKWKTGDYVIGEITNTGNDQMQIELTNGRMRSFMKGDLVAGALGERYATLEATGSWREVEEDGIMHLLTGGGLMGKCTSKSVYLPNLIEIKYMGHMIREGSISKMDDFVKTVPFQKFNLPVILLVGTSMSAGKTTVAKIIVNQLKRAGLEIVAGKLTGACRYRDTLSLKDVGAGHIFDFVDIGLPSTIYPRERFRKKLGQLLSRIQEIKADVAVIELGASPLEPYNGDIAFEELKNSVKCTVLCASDPYAVYGVMKSFNLKPDIVSGIATNTFAGAELIEKLCGVKALNLINPGTAAELRSILSKKLNIPLLNNQVEYENN</sequence>
<evidence type="ECO:0008006" key="3">
    <source>
        <dbReference type="Google" id="ProtNLM"/>
    </source>
</evidence>
<evidence type="ECO:0000313" key="2">
    <source>
        <dbReference type="Proteomes" id="UP001474120"/>
    </source>
</evidence>
<evidence type="ECO:0000313" key="1">
    <source>
        <dbReference type="EMBL" id="MEL4457097.1"/>
    </source>
</evidence>
<dbReference type="RefSeq" id="WP_342161257.1">
    <property type="nucleotide sequence ID" value="NZ_JBCDNA010000003.1"/>
</dbReference>